<sequence>MHNKWINFLERHLGKHEIAGLSDDMEIEGDLGISGEDGYEFFEDFCTTFNIETNGNKADDFFHPEPSFDIFNLLFLKRDVGQKKKLTIGMLKSIIVQGSF</sequence>
<evidence type="ECO:0000313" key="2">
    <source>
        <dbReference type="Proteomes" id="UP000595498"/>
    </source>
</evidence>
<gene>
    <name evidence="1" type="ORF">I6I98_17505</name>
</gene>
<dbReference type="EMBL" id="CP068224">
    <property type="protein sequence ID" value="QQT52057.1"/>
    <property type="molecule type" value="Genomic_DNA"/>
</dbReference>
<accession>A0ABX7CPJ2</accession>
<dbReference type="Pfam" id="PF07377">
    <property type="entry name" value="DUF1493"/>
    <property type="match status" value="1"/>
</dbReference>
<protein>
    <submittedName>
        <fullName evidence="1">DUF1493 family protein</fullName>
    </submittedName>
</protein>
<proteinExistence type="predicted"/>
<evidence type="ECO:0000313" key="1">
    <source>
        <dbReference type="EMBL" id="QQT52057.1"/>
    </source>
</evidence>
<reference evidence="1 2" key="1">
    <citation type="submission" date="2021-01" db="EMBL/GenBank/DDBJ databases">
        <title>FDA dAtabase for Regulatory Grade micrObial Sequences (FDA-ARGOS): Supporting development and validation of Infectious Disease Dx tests.</title>
        <authorList>
            <person name="Sproer C."/>
            <person name="Gronow S."/>
            <person name="Severitt S."/>
            <person name="Schroder I."/>
            <person name="Tallon L."/>
            <person name="Sadzewicz L."/>
            <person name="Zhao X."/>
            <person name="Boylan J."/>
            <person name="Ott S."/>
            <person name="Bowen H."/>
            <person name="Vavikolanu K."/>
            <person name="Mehta A."/>
            <person name="Aluvathingal J."/>
            <person name="Nadendla S."/>
            <person name="Lowell S."/>
            <person name="Myers T."/>
            <person name="Yan Y."/>
            <person name="Sichtig H."/>
        </authorList>
    </citation>
    <scope>NUCLEOTIDE SEQUENCE [LARGE SCALE GENOMIC DNA]</scope>
    <source>
        <strain evidence="1 2">FDAARGOS_1141</strain>
    </source>
</reference>
<organism evidence="1 2">
    <name type="scientific">Sphingobacterium multivorum</name>
    <dbReference type="NCBI Taxonomy" id="28454"/>
    <lineage>
        <taxon>Bacteria</taxon>
        <taxon>Pseudomonadati</taxon>
        <taxon>Bacteroidota</taxon>
        <taxon>Sphingobacteriia</taxon>
        <taxon>Sphingobacteriales</taxon>
        <taxon>Sphingobacteriaceae</taxon>
        <taxon>Sphingobacterium</taxon>
    </lineage>
</organism>
<dbReference type="InterPro" id="IPR010862">
    <property type="entry name" value="DUF1493"/>
</dbReference>
<name>A0ABX7CPJ2_SPHMU</name>
<dbReference type="Proteomes" id="UP000595498">
    <property type="component" value="Chromosome"/>
</dbReference>
<keyword evidence="2" id="KW-1185">Reference proteome</keyword>